<protein>
    <recommendedName>
        <fullName evidence="4">dihydropyrimidinase</fullName>
        <ecNumber evidence="4">3.5.2.2</ecNumber>
    </recommendedName>
</protein>
<evidence type="ECO:0000256" key="2">
    <source>
        <dbReference type="ARBA" id="ARBA00008829"/>
    </source>
</evidence>
<evidence type="ECO:0000256" key="1">
    <source>
        <dbReference type="ARBA" id="ARBA00001947"/>
    </source>
</evidence>
<evidence type="ECO:0000259" key="5">
    <source>
        <dbReference type="Pfam" id="PF01979"/>
    </source>
</evidence>
<reference evidence="6" key="1">
    <citation type="journal article" date="2016" name="Sci. Rep.">
        <title>Molecular characterization of firefly nuptial gifts: a multi-omics approach sheds light on postcopulatory sexual selection.</title>
        <authorList>
            <person name="Al-Wathiqui N."/>
            <person name="Fallon T.R."/>
            <person name="South A."/>
            <person name="Weng J.K."/>
            <person name="Lewis S.M."/>
        </authorList>
    </citation>
    <scope>NUCLEOTIDE SEQUENCE</scope>
</reference>
<sequence length="249" mass="27635">MSTPVKKVPIHLQSAQNRLLIKNGKVVNEDDIVEEDVYIEDGIIKQLGRNLIIPGGTRVIDARGKLVIPGGIDPHTHFEFEFMNTTSVDDFYQGTKAAVAGGTTMIIDFVLVKKGESLLDSYYSYRQKADEKVCCDYALHVIISYWNDKVFDEMSILCSEHGVNSFKTFMAYSFMLNDSELYSAFEACKKLGAVAMVHAENGSIVFKNTEKLLAKGVTGPEGHELSRPEEVEAEAVNRACTIANQVKNI</sequence>
<dbReference type="EMBL" id="GEZM01098877">
    <property type="protein sequence ID" value="JAV53691.1"/>
    <property type="molecule type" value="Transcribed_RNA"/>
</dbReference>
<dbReference type="SUPFAM" id="SSF51338">
    <property type="entry name" value="Composite domain of metallo-dependent hydrolases"/>
    <property type="match status" value="1"/>
</dbReference>
<dbReference type="InterPro" id="IPR032466">
    <property type="entry name" value="Metal_Hydrolase"/>
</dbReference>
<dbReference type="InterPro" id="IPR050378">
    <property type="entry name" value="Metallo-dep_Hydrolases_sf"/>
</dbReference>
<dbReference type="InterPro" id="IPR011059">
    <property type="entry name" value="Metal-dep_hydrolase_composite"/>
</dbReference>
<dbReference type="EC" id="3.5.2.2" evidence="4"/>
<dbReference type="GO" id="GO:0004157">
    <property type="term" value="F:dihydropyrimidinase activity"/>
    <property type="evidence" value="ECO:0007669"/>
    <property type="project" value="UniProtKB-EC"/>
</dbReference>
<feature type="domain" description="Amidohydrolase-related" evidence="5">
    <location>
        <begin position="66"/>
        <end position="217"/>
    </location>
</feature>
<dbReference type="InterPro" id="IPR006680">
    <property type="entry name" value="Amidohydro-rel"/>
</dbReference>
<dbReference type="SUPFAM" id="SSF51556">
    <property type="entry name" value="Metallo-dependent hydrolases"/>
    <property type="match status" value="1"/>
</dbReference>
<evidence type="ECO:0000256" key="4">
    <source>
        <dbReference type="ARBA" id="ARBA00039113"/>
    </source>
</evidence>
<evidence type="ECO:0000256" key="3">
    <source>
        <dbReference type="ARBA" id="ARBA00036696"/>
    </source>
</evidence>
<dbReference type="Gene3D" id="3.20.20.140">
    <property type="entry name" value="Metal-dependent hydrolases"/>
    <property type="match status" value="1"/>
</dbReference>
<dbReference type="PANTHER" id="PTHR11647">
    <property type="entry name" value="HYDRANTOINASE/DIHYDROPYRIMIDINASE FAMILY MEMBER"/>
    <property type="match status" value="1"/>
</dbReference>
<proteinExistence type="inferred from homology"/>
<dbReference type="AlphaFoldDB" id="A0A1Y1JZK4"/>
<evidence type="ECO:0000313" key="6">
    <source>
        <dbReference type="EMBL" id="JAV53691.1"/>
    </source>
</evidence>
<comment type="catalytic activity">
    <reaction evidence="3">
        <text>5,6-dihydrouracil + H2O = 3-(carbamoylamino)propanoate + H(+)</text>
        <dbReference type="Rhea" id="RHEA:16121"/>
        <dbReference type="ChEBI" id="CHEBI:11892"/>
        <dbReference type="ChEBI" id="CHEBI:15377"/>
        <dbReference type="ChEBI" id="CHEBI:15378"/>
        <dbReference type="ChEBI" id="CHEBI:15901"/>
        <dbReference type="EC" id="3.5.2.2"/>
    </reaction>
</comment>
<comment type="similarity">
    <text evidence="2">Belongs to the metallo-dependent hydrolases superfamily. Hydantoinase/dihydropyrimidinase family.</text>
</comment>
<dbReference type="GO" id="GO:0005829">
    <property type="term" value="C:cytosol"/>
    <property type="evidence" value="ECO:0007669"/>
    <property type="project" value="TreeGrafter"/>
</dbReference>
<dbReference type="FunFam" id="3.20.20.140:FF:000174">
    <property type="entry name" value="Dihydropyrimidinase-related protein 2"/>
    <property type="match status" value="1"/>
</dbReference>
<dbReference type="PANTHER" id="PTHR11647:SF1">
    <property type="entry name" value="COLLAPSIN RESPONSE MEDIATOR PROTEIN"/>
    <property type="match status" value="1"/>
</dbReference>
<name>A0A1Y1JZK4_PHOPY</name>
<dbReference type="GO" id="GO:0006208">
    <property type="term" value="P:pyrimidine nucleobase catabolic process"/>
    <property type="evidence" value="ECO:0007669"/>
    <property type="project" value="TreeGrafter"/>
</dbReference>
<accession>A0A1Y1JZK4</accession>
<dbReference type="Pfam" id="PF01979">
    <property type="entry name" value="Amidohydro_1"/>
    <property type="match status" value="1"/>
</dbReference>
<organism evidence="6">
    <name type="scientific">Photinus pyralis</name>
    <name type="common">Common eastern firefly</name>
    <name type="synonym">Lampyris pyralis</name>
    <dbReference type="NCBI Taxonomy" id="7054"/>
    <lineage>
        <taxon>Eukaryota</taxon>
        <taxon>Metazoa</taxon>
        <taxon>Ecdysozoa</taxon>
        <taxon>Arthropoda</taxon>
        <taxon>Hexapoda</taxon>
        <taxon>Insecta</taxon>
        <taxon>Pterygota</taxon>
        <taxon>Neoptera</taxon>
        <taxon>Endopterygota</taxon>
        <taxon>Coleoptera</taxon>
        <taxon>Polyphaga</taxon>
        <taxon>Elateriformia</taxon>
        <taxon>Elateroidea</taxon>
        <taxon>Lampyridae</taxon>
        <taxon>Lampyrinae</taxon>
        <taxon>Photinus</taxon>
    </lineage>
</organism>
<comment type="cofactor">
    <cofactor evidence="1">
        <name>Zn(2+)</name>
        <dbReference type="ChEBI" id="CHEBI:29105"/>
    </cofactor>
</comment>